<keyword evidence="1" id="KW-0159">Chromosome partition</keyword>
<dbReference type="InParanoid" id="Q01RK4"/>
<dbReference type="InterPro" id="IPR013762">
    <property type="entry name" value="Integrase-like_cat_sf"/>
</dbReference>
<dbReference type="SUPFAM" id="SSF56349">
    <property type="entry name" value="DNA breaking-rejoining enzymes"/>
    <property type="match status" value="1"/>
</dbReference>
<sequence length="363" mass="40762">MKAPLPNLLGAAIRDYFTDHLPRLRGTSPHTIHSYRDSMVLLLRFLARQRNKPITGLDLTDLDPPGILAFLSHLEKERKNCVSTRNVRLSAIHVFFHFVASRNPEHLELAQRVLGIPFKRARQRAMDYLEYDEIDAILKAIDRTTPQGSRDYALLATMFNTGGRVQEIADLRACDLQLTKPFQVRLFGKGRKERYCPLWPQTAAVLRAFSDQRTLDLRSESRVFLNHRGRPLTRFGIRYILAKCLGLACADVPNLRTKRLHPHSVRHSTAVALLKSGVDLSSISHLLGHASPTTTNRYAKVDLEMKRQAIAKVKPVPAAPAHPGARTTPSLTGWSPYKPAINVELETGEPVIRCGCPASTPHF</sequence>
<dbReference type="PROSITE" id="PS51898">
    <property type="entry name" value="TYR_RECOMBINASE"/>
    <property type="match status" value="1"/>
</dbReference>
<keyword evidence="3 5" id="KW-0238">DNA-binding</keyword>
<proteinExistence type="predicted"/>
<dbReference type="Pfam" id="PF00589">
    <property type="entry name" value="Phage_integrase"/>
    <property type="match status" value="1"/>
</dbReference>
<evidence type="ECO:0000256" key="4">
    <source>
        <dbReference type="ARBA" id="ARBA00023172"/>
    </source>
</evidence>
<dbReference type="GO" id="GO:0007059">
    <property type="term" value="P:chromosome segregation"/>
    <property type="evidence" value="ECO:0007669"/>
    <property type="project" value="UniProtKB-KW"/>
</dbReference>
<name>Q01RK4_SOLUE</name>
<dbReference type="HOGENOM" id="CLU_027562_9_1_0"/>
<dbReference type="PANTHER" id="PTHR30349">
    <property type="entry name" value="PHAGE INTEGRASE-RELATED"/>
    <property type="match status" value="1"/>
</dbReference>
<dbReference type="SUPFAM" id="SSF47823">
    <property type="entry name" value="lambda integrase-like, N-terminal domain"/>
    <property type="match status" value="1"/>
</dbReference>
<dbReference type="Gene3D" id="1.10.150.130">
    <property type="match status" value="1"/>
</dbReference>
<dbReference type="GO" id="GO:0003677">
    <property type="term" value="F:DNA binding"/>
    <property type="evidence" value="ECO:0007669"/>
    <property type="project" value="UniProtKB-UniRule"/>
</dbReference>
<organism evidence="8">
    <name type="scientific">Solibacter usitatus (strain Ellin6076)</name>
    <dbReference type="NCBI Taxonomy" id="234267"/>
    <lineage>
        <taxon>Bacteria</taxon>
        <taxon>Pseudomonadati</taxon>
        <taxon>Acidobacteriota</taxon>
        <taxon>Terriglobia</taxon>
        <taxon>Bryobacterales</taxon>
        <taxon>Solibacteraceae</taxon>
        <taxon>Candidatus Solibacter</taxon>
    </lineage>
</organism>
<dbReference type="InterPro" id="IPR044068">
    <property type="entry name" value="CB"/>
</dbReference>
<dbReference type="EMBL" id="CP000473">
    <property type="protein sequence ID" value="ABJ87716.1"/>
    <property type="molecule type" value="Genomic_DNA"/>
</dbReference>
<dbReference type="STRING" id="234267.Acid_6799"/>
<feature type="domain" description="Core-binding (CB)" evidence="7">
    <location>
        <begin position="7"/>
        <end position="100"/>
    </location>
</feature>
<evidence type="ECO:0000259" key="6">
    <source>
        <dbReference type="PROSITE" id="PS51898"/>
    </source>
</evidence>
<evidence type="ECO:0000256" key="5">
    <source>
        <dbReference type="PROSITE-ProRule" id="PRU01248"/>
    </source>
</evidence>
<accession>Q01RK4</accession>
<dbReference type="GO" id="GO:0015074">
    <property type="term" value="P:DNA integration"/>
    <property type="evidence" value="ECO:0007669"/>
    <property type="project" value="UniProtKB-KW"/>
</dbReference>
<feature type="domain" description="Tyr recombinase" evidence="6">
    <location>
        <begin position="124"/>
        <end position="311"/>
    </location>
</feature>
<keyword evidence="4" id="KW-0233">DNA recombination</keyword>
<dbReference type="GO" id="GO:0006310">
    <property type="term" value="P:DNA recombination"/>
    <property type="evidence" value="ECO:0007669"/>
    <property type="project" value="UniProtKB-KW"/>
</dbReference>
<evidence type="ECO:0000259" key="7">
    <source>
        <dbReference type="PROSITE" id="PS51900"/>
    </source>
</evidence>
<dbReference type="PROSITE" id="PS51900">
    <property type="entry name" value="CB"/>
    <property type="match status" value="1"/>
</dbReference>
<dbReference type="InterPro" id="IPR002104">
    <property type="entry name" value="Integrase_catalytic"/>
</dbReference>
<dbReference type="Gene3D" id="1.10.443.10">
    <property type="entry name" value="Intergrase catalytic core"/>
    <property type="match status" value="1"/>
</dbReference>
<dbReference type="InterPro" id="IPR050090">
    <property type="entry name" value="Tyrosine_recombinase_XerCD"/>
</dbReference>
<evidence type="ECO:0000256" key="1">
    <source>
        <dbReference type="ARBA" id="ARBA00022829"/>
    </source>
</evidence>
<evidence type="ECO:0000256" key="3">
    <source>
        <dbReference type="ARBA" id="ARBA00023125"/>
    </source>
</evidence>
<dbReference type="PANTHER" id="PTHR30349:SF81">
    <property type="entry name" value="TYROSINE RECOMBINASE XERC"/>
    <property type="match status" value="1"/>
</dbReference>
<protein>
    <submittedName>
        <fullName evidence="8">Phage integrase family protein</fullName>
    </submittedName>
</protein>
<dbReference type="InterPro" id="IPR011010">
    <property type="entry name" value="DNA_brk_join_enz"/>
</dbReference>
<dbReference type="KEGG" id="sus:Acid_6799"/>
<keyword evidence="2" id="KW-0229">DNA integration</keyword>
<gene>
    <name evidence="8" type="ordered locus">Acid_6799</name>
</gene>
<dbReference type="InterPro" id="IPR010998">
    <property type="entry name" value="Integrase_recombinase_N"/>
</dbReference>
<evidence type="ECO:0000313" key="8">
    <source>
        <dbReference type="EMBL" id="ABJ87716.1"/>
    </source>
</evidence>
<dbReference type="eggNOG" id="COG4974">
    <property type="taxonomic scope" value="Bacteria"/>
</dbReference>
<dbReference type="AlphaFoldDB" id="Q01RK4"/>
<reference evidence="8" key="1">
    <citation type="submission" date="2006-10" db="EMBL/GenBank/DDBJ databases">
        <title>Complete sequence of Solibacter usitatus Ellin6076.</title>
        <authorList>
            <consortium name="US DOE Joint Genome Institute"/>
            <person name="Copeland A."/>
            <person name="Lucas S."/>
            <person name="Lapidus A."/>
            <person name="Barry K."/>
            <person name="Detter J.C."/>
            <person name="Glavina del Rio T."/>
            <person name="Hammon N."/>
            <person name="Israni S."/>
            <person name="Dalin E."/>
            <person name="Tice H."/>
            <person name="Pitluck S."/>
            <person name="Thompson L.S."/>
            <person name="Brettin T."/>
            <person name="Bruce D."/>
            <person name="Han C."/>
            <person name="Tapia R."/>
            <person name="Gilna P."/>
            <person name="Schmutz J."/>
            <person name="Larimer F."/>
            <person name="Land M."/>
            <person name="Hauser L."/>
            <person name="Kyrpides N."/>
            <person name="Mikhailova N."/>
            <person name="Janssen P.H."/>
            <person name="Kuske C.R."/>
            <person name="Richardson P."/>
        </authorList>
    </citation>
    <scope>NUCLEOTIDE SEQUENCE</scope>
    <source>
        <strain evidence="8">Ellin6076</strain>
    </source>
</reference>
<dbReference type="OrthoDB" id="107900at2"/>
<evidence type="ECO:0000256" key="2">
    <source>
        <dbReference type="ARBA" id="ARBA00022908"/>
    </source>
</evidence>
<dbReference type="InterPro" id="IPR004107">
    <property type="entry name" value="Integrase_SAM-like_N"/>
</dbReference>
<dbReference type="Pfam" id="PF02899">
    <property type="entry name" value="Phage_int_SAM_1"/>
    <property type="match status" value="1"/>
</dbReference>